<dbReference type="CDD" id="cd16393">
    <property type="entry name" value="SPO0J_N"/>
    <property type="match status" value="1"/>
</dbReference>
<name>A0ABS4KCP7_9FIRM</name>
<evidence type="ECO:0000313" key="4">
    <source>
        <dbReference type="EMBL" id="MBP2025537.1"/>
    </source>
</evidence>
<comment type="caution">
    <text evidence="4">The sequence shown here is derived from an EMBL/GenBank/DDBJ whole genome shotgun (WGS) entry which is preliminary data.</text>
</comment>
<dbReference type="RefSeq" id="WP_210060829.1">
    <property type="nucleotide sequence ID" value="NZ_JAGGLJ010000009.1"/>
</dbReference>
<gene>
    <name evidence="4" type="ORF">J2Z71_001080</name>
</gene>
<dbReference type="Gene3D" id="3.90.1530.30">
    <property type="match status" value="1"/>
</dbReference>
<keyword evidence="2" id="KW-0159">Chromosome partition</keyword>
<keyword evidence="5" id="KW-1185">Reference proteome</keyword>
<dbReference type="EMBL" id="JAGGLJ010000009">
    <property type="protein sequence ID" value="MBP2025537.1"/>
    <property type="molecule type" value="Genomic_DNA"/>
</dbReference>
<dbReference type="NCBIfam" id="TIGR00180">
    <property type="entry name" value="parB_part"/>
    <property type="match status" value="1"/>
</dbReference>
<dbReference type="InterPro" id="IPR004437">
    <property type="entry name" value="ParB/RepB/Spo0J"/>
</dbReference>
<evidence type="ECO:0000256" key="2">
    <source>
        <dbReference type="ARBA" id="ARBA00022829"/>
    </source>
</evidence>
<reference evidence="4 5" key="1">
    <citation type="submission" date="2021-03" db="EMBL/GenBank/DDBJ databases">
        <title>Genomic Encyclopedia of Type Strains, Phase IV (KMG-IV): sequencing the most valuable type-strain genomes for metagenomic binning, comparative biology and taxonomic classification.</title>
        <authorList>
            <person name="Goeker M."/>
        </authorList>
    </citation>
    <scope>NUCLEOTIDE SEQUENCE [LARGE SCALE GENOMIC DNA]</scope>
    <source>
        <strain evidence="4 5">DSM 27563</strain>
    </source>
</reference>
<sequence length="284" mass="32618">MAKKKGLGRGITNFIKDSEKVEEILNDTKKDELQSISIDRIQVNEEQARKIFDEEKIKELSESIKEYGILQPLVLRKDKDVFTIIAGERRYRAAKEAGLKEVPVLIKDVSKEDADKISLIENIQRQDLNPIEEALGYKSIMQEYSLTQEELASAIGKSRQYIGNTIRVLKLDKRVIDFLKDELLTMSHAKLLLSIKDKDMQYNEALRIIKSGSSVKDTEKRLNKNNKTEEELDIFMEEARKNLSDALGTKVLFKGSGKVKKIEIEYYSEEDLSRICDTIIRGEI</sequence>
<accession>A0ABS4KCP7</accession>
<dbReference type="Pfam" id="PF17762">
    <property type="entry name" value="HTH_ParB"/>
    <property type="match status" value="1"/>
</dbReference>
<evidence type="ECO:0000259" key="3">
    <source>
        <dbReference type="PROSITE" id="PS50943"/>
    </source>
</evidence>
<evidence type="ECO:0000313" key="5">
    <source>
        <dbReference type="Proteomes" id="UP001519306"/>
    </source>
</evidence>
<organism evidence="4 5">
    <name type="scientific">Peptoniphilus stercorisuis</name>
    <dbReference type="NCBI Taxonomy" id="1436965"/>
    <lineage>
        <taxon>Bacteria</taxon>
        <taxon>Bacillati</taxon>
        <taxon>Bacillota</taxon>
        <taxon>Tissierellia</taxon>
        <taxon>Tissierellales</taxon>
        <taxon>Peptoniphilaceae</taxon>
        <taxon>Peptoniphilus</taxon>
    </lineage>
</organism>
<proteinExistence type="inferred from homology"/>
<dbReference type="SUPFAM" id="SSF110849">
    <property type="entry name" value="ParB/Sulfiredoxin"/>
    <property type="match status" value="1"/>
</dbReference>
<protein>
    <submittedName>
        <fullName evidence="4">ParB family chromosome partitioning protein</fullName>
    </submittedName>
</protein>
<dbReference type="Proteomes" id="UP001519306">
    <property type="component" value="Unassembled WGS sequence"/>
</dbReference>
<dbReference type="InterPro" id="IPR036086">
    <property type="entry name" value="ParB/Sulfiredoxin_sf"/>
</dbReference>
<dbReference type="SMART" id="SM00470">
    <property type="entry name" value="ParB"/>
    <property type="match status" value="1"/>
</dbReference>
<dbReference type="Pfam" id="PF02195">
    <property type="entry name" value="ParB_N"/>
    <property type="match status" value="1"/>
</dbReference>
<dbReference type="PANTHER" id="PTHR33375:SF1">
    <property type="entry name" value="CHROMOSOME-PARTITIONING PROTEIN PARB-RELATED"/>
    <property type="match status" value="1"/>
</dbReference>
<dbReference type="Gene3D" id="1.10.10.2830">
    <property type="match status" value="1"/>
</dbReference>
<feature type="domain" description="HTH cro/C1-type" evidence="3">
    <location>
        <begin position="138"/>
        <end position="164"/>
    </location>
</feature>
<comment type="similarity">
    <text evidence="1">Belongs to the ParB family.</text>
</comment>
<dbReference type="InterPro" id="IPR003115">
    <property type="entry name" value="ParB_N"/>
</dbReference>
<dbReference type="PANTHER" id="PTHR33375">
    <property type="entry name" value="CHROMOSOME-PARTITIONING PROTEIN PARB-RELATED"/>
    <property type="match status" value="1"/>
</dbReference>
<evidence type="ECO:0000256" key="1">
    <source>
        <dbReference type="ARBA" id="ARBA00006295"/>
    </source>
</evidence>
<dbReference type="InterPro" id="IPR041468">
    <property type="entry name" value="HTH_ParB/Spo0J"/>
</dbReference>
<dbReference type="PROSITE" id="PS50943">
    <property type="entry name" value="HTH_CROC1"/>
    <property type="match status" value="1"/>
</dbReference>
<dbReference type="InterPro" id="IPR001387">
    <property type="entry name" value="Cro/C1-type_HTH"/>
</dbReference>
<dbReference type="InterPro" id="IPR050336">
    <property type="entry name" value="Chromosome_partition/occlusion"/>
</dbReference>